<reference evidence="2 3" key="1">
    <citation type="submission" date="2015-09" db="EMBL/GenBank/DDBJ databases">
        <authorList>
            <consortium name="Pathogen Informatics"/>
        </authorList>
    </citation>
    <scope>NUCLEOTIDE SEQUENCE [LARGE SCALE GENOMIC DNA]</scope>
    <source>
        <strain evidence="2 3">2789STDY5834911</strain>
    </source>
</reference>
<gene>
    <name evidence="2" type="ORF">ERS852523_00386</name>
</gene>
<evidence type="ECO:0000256" key="1">
    <source>
        <dbReference type="SAM" id="Phobius"/>
    </source>
</evidence>
<sequence length="836" mass="92152">MNDWKDTARKQNKGFSLITVIIAVAFIGILGLLVLYMALSNFQMKITDLKGKDSFYTAERAIEEIRVGLQEDVGDSMSEAYIKVLETYNKDVDSTDIVLDKQRQSDFIDEFIKKLAGRLKNGTNQNEYNLKHLTDYLDLNNSEKFDFTKETLIVTTPSDKTPVMTKDKKSGILLKNLKVIYVDPKGYASIIETDIRLGIPKVQFPTPSTLPDLMNMIVVADKGIICEAGGNETTTISGSIYSGILKDITDNTILEKNPWTSIWVQPGANLDIQSGDKVVSAGEIYTDQNATFTSETGVTLWAQGVKLSSAQVNLLGTTYFSDDLTIESGNSSRVTIQGEYYGYGYPESARNSKNDYMYDAADGKWSDTALSSSIVINGKNTTLDLSGVRKLMLAGRSYIGTSGVRPVSGTSNSNDVMMGESITVKGTQLAYLLPPELIDTSGLKTPDMDIKNPMSYSDYEESGLMQMDSIPLKMDTASAELGNKTLNEIGVDSQKPVQEVFYNNNADEGYVYFYLNFSNTSEGNRAASDFMYNYYMNNSTVKTNLDKYLSFYFSNTNSGIKVKDMKNYIRYVTNGNVLSYEGGEAAEGGTGAQGNMTTATSAEVSQALLQEQKNYQNMWYALNRKMITSVDLLNKEVKDSDGITHDETDSSRGVFDNMVNEKEMIQFLQVKQPGTLEFTFKASAEDDSLQAIMAHNGESSTFKVKNADGTESETTVNGTNKPLTITSAMADKLRLVLCTGDVVIEPGVHFQGIIMAKGRITLGSGASLESAPLEAAKVFQAQMASDKNMSPKSFFWEGDKYVLGNSNTSNESTDSGRVLDTYDLADCVTYENWRKE</sequence>
<evidence type="ECO:0000313" key="3">
    <source>
        <dbReference type="Proteomes" id="UP000095712"/>
    </source>
</evidence>
<keyword evidence="1" id="KW-1133">Transmembrane helix</keyword>
<protein>
    <submittedName>
        <fullName evidence="2">Uncharacterized protein</fullName>
    </submittedName>
</protein>
<name>A0A174JZ37_9FIRM</name>
<evidence type="ECO:0000313" key="2">
    <source>
        <dbReference type="EMBL" id="CUP05103.1"/>
    </source>
</evidence>
<dbReference type="RefSeq" id="WP_055149295.1">
    <property type="nucleotide sequence ID" value="NZ_CZAW01000003.1"/>
</dbReference>
<dbReference type="AlphaFoldDB" id="A0A174JZ37"/>
<keyword evidence="1" id="KW-0812">Transmembrane</keyword>
<dbReference type="OrthoDB" id="2009649at2"/>
<dbReference type="Proteomes" id="UP000095712">
    <property type="component" value="Unassembled WGS sequence"/>
</dbReference>
<accession>A0A174JZ37</accession>
<proteinExistence type="predicted"/>
<dbReference type="EMBL" id="CZAW01000003">
    <property type="protein sequence ID" value="CUP05103.1"/>
    <property type="molecule type" value="Genomic_DNA"/>
</dbReference>
<feature type="transmembrane region" description="Helical" evidence="1">
    <location>
        <begin position="15"/>
        <end position="39"/>
    </location>
</feature>
<keyword evidence="1" id="KW-0472">Membrane</keyword>
<organism evidence="2 3">
    <name type="scientific">Blautia wexlerae</name>
    <dbReference type="NCBI Taxonomy" id="418240"/>
    <lineage>
        <taxon>Bacteria</taxon>
        <taxon>Bacillati</taxon>
        <taxon>Bacillota</taxon>
        <taxon>Clostridia</taxon>
        <taxon>Lachnospirales</taxon>
        <taxon>Lachnospiraceae</taxon>
        <taxon>Blautia</taxon>
    </lineage>
</organism>